<reference evidence="1" key="1">
    <citation type="journal article" date="2018" name="Genome Biol.">
        <title>SKESA: strategic k-mer extension for scrupulous assemblies.</title>
        <authorList>
            <person name="Souvorov A."/>
            <person name="Agarwala R."/>
            <person name="Lipman D.J."/>
        </authorList>
    </citation>
    <scope>NUCLEOTIDE SEQUENCE</scope>
    <source>
        <strain evidence="1">BCW_3452</strain>
    </source>
</reference>
<accession>A0A8H9K6N2</accession>
<gene>
    <name evidence="1" type="ORF">I7730_00290</name>
</gene>
<dbReference type="Proteomes" id="UP000863257">
    <property type="component" value="Unassembled WGS sequence"/>
</dbReference>
<proteinExistence type="predicted"/>
<dbReference type="EMBL" id="DACRBY010000001">
    <property type="protein sequence ID" value="HAS8538237.1"/>
    <property type="molecule type" value="Genomic_DNA"/>
</dbReference>
<name>A0A8H9K6N2_VIBVL</name>
<dbReference type="AlphaFoldDB" id="A0A8H9K6N2"/>
<sequence>MNVDPHSKLFTALTHLVFVDNPPREETGYVRLSPEEECDLCKRKIHQQNNSFNGLGKVGLNTYKQKETMCLSCAAFFENNPTIMGVEKSSAPTTGQKWGMLTGSGVYIDLKAMKTVLFMPPKSAEKLPDLFHEHLEKRGIKLVITSQYEQISKIVELGLGCPAIWVNNFGRKTHQLVANLDWVTSHEELLMVNDDDVNSATKSNYVVNISAIKKLADKLKLMTGKSKFLKMVRDAANGHVGPYELLNFVSECKERESAFSLLPSDPHLQLNYLQLASKI</sequence>
<reference evidence="1" key="2">
    <citation type="submission" date="2019-01" db="EMBL/GenBank/DDBJ databases">
        <authorList>
            <consortium name="NCBI Pathogen Detection Project"/>
        </authorList>
    </citation>
    <scope>NUCLEOTIDE SEQUENCE</scope>
    <source>
        <strain evidence="1">BCW_3452</strain>
    </source>
</reference>
<evidence type="ECO:0000313" key="1">
    <source>
        <dbReference type="EMBL" id="HAS8538237.1"/>
    </source>
</evidence>
<organism evidence="1">
    <name type="scientific">Vibrio vulnificus</name>
    <dbReference type="NCBI Taxonomy" id="672"/>
    <lineage>
        <taxon>Bacteria</taxon>
        <taxon>Pseudomonadati</taxon>
        <taxon>Pseudomonadota</taxon>
        <taxon>Gammaproteobacteria</taxon>
        <taxon>Vibrionales</taxon>
        <taxon>Vibrionaceae</taxon>
        <taxon>Vibrio</taxon>
    </lineage>
</organism>
<comment type="caution">
    <text evidence="1">The sequence shown here is derived from an EMBL/GenBank/DDBJ whole genome shotgun (WGS) entry which is preliminary data.</text>
</comment>
<protein>
    <submittedName>
        <fullName evidence="1">Uncharacterized protein</fullName>
    </submittedName>
</protein>